<dbReference type="AlphaFoldDB" id="A0A8T0VIY7"/>
<evidence type="ECO:0000313" key="2">
    <source>
        <dbReference type="EMBL" id="KAG2634427.1"/>
    </source>
</evidence>
<accession>A0A8T0VIY7</accession>
<reference evidence="2" key="1">
    <citation type="submission" date="2020-05" db="EMBL/GenBank/DDBJ databases">
        <title>WGS assembly of Panicum virgatum.</title>
        <authorList>
            <person name="Lovell J.T."/>
            <person name="Jenkins J."/>
            <person name="Shu S."/>
            <person name="Juenger T.E."/>
            <person name="Schmutz J."/>
        </authorList>
    </citation>
    <scope>NUCLEOTIDE SEQUENCE</scope>
    <source>
        <strain evidence="2">AP13</strain>
    </source>
</reference>
<gene>
    <name evidence="2" type="ORF">PVAP13_2NG257503</name>
</gene>
<comment type="caution">
    <text evidence="2">The sequence shown here is derived from an EMBL/GenBank/DDBJ whole genome shotgun (WGS) entry which is preliminary data.</text>
</comment>
<proteinExistence type="predicted"/>
<protein>
    <submittedName>
        <fullName evidence="2">Uncharacterized protein</fullName>
    </submittedName>
</protein>
<feature type="region of interest" description="Disordered" evidence="1">
    <location>
        <begin position="47"/>
        <end position="151"/>
    </location>
</feature>
<sequence>MGVWETSQLIRVQISSREPAVASSSNSQPAVFPVATVVPSWYCATSRNSHFSQPSKQGPGSPPVRQRMARPAHGPWKEARTRISPTANAPRWEASVALDRSPPVARQRNSSRPSVALRSSPGRWGASGWLLEPTFAGGHSSVQRIEAPPGA</sequence>
<organism evidence="2 3">
    <name type="scientific">Panicum virgatum</name>
    <name type="common">Blackwell switchgrass</name>
    <dbReference type="NCBI Taxonomy" id="38727"/>
    <lineage>
        <taxon>Eukaryota</taxon>
        <taxon>Viridiplantae</taxon>
        <taxon>Streptophyta</taxon>
        <taxon>Embryophyta</taxon>
        <taxon>Tracheophyta</taxon>
        <taxon>Spermatophyta</taxon>
        <taxon>Magnoliopsida</taxon>
        <taxon>Liliopsida</taxon>
        <taxon>Poales</taxon>
        <taxon>Poaceae</taxon>
        <taxon>PACMAD clade</taxon>
        <taxon>Panicoideae</taxon>
        <taxon>Panicodae</taxon>
        <taxon>Paniceae</taxon>
        <taxon>Panicinae</taxon>
        <taxon>Panicum</taxon>
        <taxon>Panicum sect. Hiantes</taxon>
    </lineage>
</organism>
<name>A0A8T0VIY7_PANVG</name>
<keyword evidence="3" id="KW-1185">Reference proteome</keyword>
<evidence type="ECO:0000256" key="1">
    <source>
        <dbReference type="SAM" id="MobiDB-lite"/>
    </source>
</evidence>
<dbReference type="Proteomes" id="UP000823388">
    <property type="component" value="Chromosome 2N"/>
</dbReference>
<dbReference type="EMBL" id="CM029040">
    <property type="protein sequence ID" value="KAG2634427.1"/>
    <property type="molecule type" value="Genomic_DNA"/>
</dbReference>
<evidence type="ECO:0000313" key="3">
    <source>
        <dbReference type="Proteomes" id="UP000823388"/>
    </source>
</evidence>